<reference evidence="8" key="1">
    <citation type="journal article" date="2021" name="PeerJ">
        <title>Extensive microbial diversity within the chicken gut microbiome revealed by metagenomics and culture.</title>
        <authorList>
            <person name="Gilroy R."/>
            <person name="Ravi A."/>
            <person name="Getino M."/>
            <person name="Pursley I."/>
            <person name="Horton D.L."/>
            <person name="Alikhan N.F."/>
            <person name="Baker D."/>
            <person name="Gharbi K."/>
            <person name="Hall N."/>
            <person name="Watson M."/>
            <person name="Adriaenssens E.M."/>
            <person name="Foster-Nyarko E."/>
            <person name="Jarju S."/>
            <person name="Secka A."/>
            <person name="Antonio M."/>
            <person name="Oren A."/>
            <person name="Chaudhuri R.R."/>
            <person name="La Ragione R."/>
            <person name="Hildebrand F."/>
            <person name="Pallen M.J."/>
        </authorList>
    </citation>
    <scope>NUCLEOTIDE SEQUENCE</scope>
    <source>
        <strain evidence="8">8470</strain>
    </source>
</reference>
<dbReference type="AlphaFoldDB" id="A0A948TN75"/>
<gene>
    <name evidence="8" type="ORF">H9928_07680</name>
</gene>
<dbReference type="SUPFAM" id="SSF52172">
    <property type="entry name" value="CheY-like"/>
    <property type="match status" value="1"/>
</dbReference>
<dbReference type="InterPro" id="IPR001789">
    <property type="entry name" value="Sig_transdc_resp-reg_receiver"/>
</dbReference>
<dbReference type="GO" id="GO:0003677">
    <property type="term" value="F:DNA binding"/>
    <property type="evidence" value="ECO:0007669"/>
    <property type="project" value="UniProtKB-KW"/>
</dbReference>
<comment type="caution">
    <text evidence="8">The sequence shown here is derived from an EMBL/GenBank/DDBJ whole genome shotgun (WGS) entry which is preliminary data.</text>
</comment>
<evidence type="ECO:0000259" key="6">
    <source>
        <dbReference type="PROSITE" id="PS50043"/>
    </source>
</evidence>
<keyword evidence="4" id="KW-0804">Transcription</keyword>
<reference evidence="8" key="2">
    <citation type="submission" date="2021-04" db="EMBL/GenBank/DDBJ databases">
        <authorList>
            <person name="Gilroy R."/>
        </authorList>
    </citation>
    <scope>NUCLEOTIDE SEQUENCE</scope>
    <source>
        <strain evidence="8">8470</strain>
    </source>
</reference>
<dbReference type="PANTHER" id="PTHR44688:SF16">
    <property type="entry name" value="DNA-BINDING TRANSCRIPTIONAL ACTIVATOR DEVR_DOSR"/>
    <property type="match status" value="1"/>
</dbReference>
<dbReference type="SUPFAM" id="SSF46894">
    <property type="entry name" value="C-terminal effector domain of the bipartite response regulators"/>
    <property type="match status" value="1"/>
</dbReference>
<evidence type="ECO:0000259" key="7">
    <source>
        <dbReference type="PROSITE" id="PS50110"/>
    </source>
</evidence>
<dbReference type="Pfam" id="PF00196">
    <property type="entry name" value="GerE"/>
    <property type="match status" value="1"/>
</dbReference>
<evidence type="ECO:0000313" key="9">
    <source>
        <dbReference type="Proteomes" id="UP000784286"/>
    </source>
</evidence>
<dbReference type="InterPro" id="IPR011006">
    <property type="entry name" value="CheY-like_superfamily"/>
</dbReference>
<dbReference type="PROSITE" id="PS50110">
    <property type="entry name" value="RESPONSE_REGULATORY"/>
    <property type="match status" value="1"/>
</dbReference>
<feature type="domain" description="Response regulatory" evidence="7">
    <location>
        <begin position="7"/>
        <end position="121"/>
    </location>
</feature>
<name>A0A948TN75_9BACT</name>
<feature type="domain" description="HTH luxR-type" evidence="6">
    <location>
        <begin position="145"/>
        <end position="210"/>
    </location>
</feature>
<keyword evidence="2" id="KW-0805">Transcription regulation</keyword>
<dbReference type="Gene3D" id="3.40.50.2300">
    <property type="match status" value="1"/>
</dbReference>
<evidence type="ECO:0000256" key="2">
    <source>
        <dbReference type="ARBA" id="ARBA00023015"/>
    </source>
</evidence>
<protein>
    <submittedName>
        <fullName evidence="8">Response regulator transcription factor</fullName>
    </submittedName>
</protein>
<dbReference type="PRINTS" id="PR00038">
    <property type="entry name" value="HTHLUXR"/>
</dbReference>
<evidence type="ECO:0000256" key="1">
    <source>
        <dbReference type="ARBA" id="ARBA00022553"/>
    </source>
</evidence>
<dbReference type="InterPro" id="IPR058245">
    <property type="entry name" value="NreC/VraR/RcsB-like_REC"/>
</dbReference>
<sequence>MSEQGWQVLVVDDHPIVCEGVKRIVLQRKNVSCTGVSDAETLEKLLDKVFDMYIIDLEFPGIDSRKLVSCLRKCAPRCRILIYSMHDEPWVASRLSNLCIDGAVSKNSDVSELCRAVDILLEGGTYFDRVFLPARQKKNCLADETHVVVPELSSREKEVLVCLSQGMSTSETAERLFISPNTVKTHRKHLMEKLEAKNVAELIAKWKRWPL</sequence>
<proteinExistence type="predicted"/>
<dbReference type="Proteomes" id="UP000784286">
    <property type="component" value="Unassembled WGS sequence"/>
</dbReference>
<dbReference type="InterPro" id="IPR000792">
    <property type="entry name" value="Tscrpt_reg_LuxR_C"/>
</dbReference>
<dbReference type="GO" id="GO:0000160">
    <property type="term" value="P:phosphorelay signal transduction system"/>
    <property type="evidence" value="ECO:0007669"/>
    <property type="project" value="InterPro"/>
</dbReference>
<evidence type="ECO:0000313" key="8">
    <source>
        <dbReference type="EMBL" id="MBU3856417.1"/>
    </source>
</evidence>
<accession>A0A948TN75</accession>
<feature type="modified residue" description="4-aspartylphosphate" evidence="5">
    <location>
        <position position="56"/>
    </location>
</feature>
<evidence type="ECO:0000256" key="3">
    <source>
        <dbReference type="ARBA" id="ARBA00023125"/>
    </source>
</evidence>
<dbReference type="SMART" id="SM00448">
    <property type="entry name" value="REC"/>
    <property type="match status" value="1"/>
</dbReference>
<evidence type="ECO:0000256" key="4">
    <source>
        <dbReference type="ARBA" id="ARBA00023163"/>
    </source>
</evidence>
<dbReference type="InterPro" id="IPR016032">
    <property type="entry name" value="Sig_transdc_resp-reg_C-effctor"/>
</dbReference>
<dbReference type="PANTHER" id="PTHR44688">
    <property type="entry name" value="DNA-BINDING TRANSCRIPTIONAL ACTIVATOR DEVR_DOSR"/>
    <property type="match status" value="1"/>
</dbReference>
<keyword evidence="1 5" id="KW-0597">Phosphoprotein</keyword>
<dbReference type="Pfam" id="PF00072">
    <property type="entry name" value="Response_reg"/>
    <property type="match status" value="1"/>
</dbReference>
<dbReference type="SMART" id="SM00421">
    <property type="entry name" value="HTH_LUXR"/>
    <property type="match status" value="1"/>
</dbReference>
<dbReference type="EMBL" id="JAHLFJ010000073">
    <property type="protein sequence ID" value="MBU3856417.1"/>
    <property type="molecule type" value="Genomic_DNA"/>
</dbReference>
<dbReference type="CDD" id="cd17535">
    <property type="entry name" value="REC_NarL-like"/>
    <property type="match status" value="1"/>
</dbReference>
<evidence type="ECO:0000256" key="5">
    <source>
        <dbReference type="PROSITE-ProRule" id="PRU00169"/>
    </source>
</evidence>
<keyword evidence="3" id="KW-0238">DNA-binding</keyword>
<dbReference type="GO" id="GO:0006355">
    <property type="term" value="P:regulation of DNA-templated transcription"/>
    <property type="evidence" value="ECO:0007669"/>
    <property type="project" value="InterPro"/>
</dbReference>
<dbReference type="CDD" id="cd06170">
    <property type="entry name" value="LuxR_C_like"/>
    <property type="match status" value="1"/>
</dbReference>
<organism evidence="8 9">
    <name type="scientific">Candidatus Phocaeicola excrementipullorum</name>
    <dbReference type="NCBI Taxonomy" id="2838731"/>
    <lineage>
        <taxon>Bacteria</taxon>
        <taxon>Pseudomonadati</taxon>
        <taxon>Bacteroidota</taxon>
        <taxon>Bacteroidia</taxon>
        <taxon>Bacteroidales</taxon>
        <taxon>Bacteroidaceae</taxon>
        <taxon>Phocaeicola</taxon>
    </lineage>
</organism>
<dbReference type="PROSITE" id="PS50043">
    <property type="entry name" value="HTH_LUXR_2"/>
    <property type="match status" value="1"/>
</dbReference>